<reference evidence="4 5" key="1">
    <citation type="journal article" date="2003" name="Nature">
        <title>The genome sequence of the filamentous fungus Neurospora crassa.</title>
        <authorList>
            <person name="Galagan J.E."/>
            <person name="Calvo S.E."/>
            <person name="Borkovich K.A."/>
            <person name="Selker E.U."/>
            <person name="Read N.D."/>
            <person name="Jaffe D."/>
            <person name="FitzHugh W."/>
            <person name="Ma L.J."/>
            <person name="Smirnov S."/>
            <person name="Purcell S."/>
            <person name="Rehman B."/>
            <person name="Elkins T."/>
            <person name="Engels R."/>
            <person name="Wang S."/>
            <person name="Nielsen C.B."/>
            <person name="Butler J."/>
            <person name="Endrizzi M."/>
            <person name="Qui D."/>
            <person name="Ianakiev P."/>
            <person name="Bell-Pedersen D."/>
            <person name="Nelson M.A."/>
            <person name="Werner-Washburne M."/>
            <person name="Selitrennikoff C.P."/>
            <person name="Kinsey J.A."/>
            <person name="Braun E.L."/>
            <person name="Zelter A."/>
            <person name="Schulte U."/>
            <person name="Kothe G.O."/>
            <person name="Jedd G."/>
            <person name="Mewes W."/>
            <person name="Staben C."/>
            <person name="Marcotte E."/>
            <person name="Greenberg D."/>
            <person name="Roy A."/>
            <person name="Foley K."/>
            <person name="Naylor J."/>
            <person name="Stange-Thomann N."/>
            <person name="Barrett R."/>
            <person name="Gnerre S."/>
            <person name="Kamal M."/>
            <person name="Kamvysselis M."/>
            <person name="Mauceli E."/>
            <person name="Bielke C."/>
            <person name="Rudd S."/>
            <person name="Frishman D."/>
            <person name="Krystofova S."/>
            <person name="Rasmussen C."/>
            <person name="Metzenberg R.L."/>
            <person name="Perkins D.D."/>
            <person name="Kroken S."/>
            <person name="Cogoni C."/>
            <person name="Macino G."/>
            <person name="Catcheside D."/>
            <person name="Li W."/>
            <person name="Pratt R.J."/>
            <person name="Osmani S.A."/>
            <person name="DeSouza C.P."/>
            <person name="Glass L."/>
            <person name="Orbach M.J."/>
            <person name="Berglund J.A."/>
            <person name="Voelker R."/>
            <person name="Yarden O."/>
            <person name="Plamann M."/>
            <person name="Seiler S."/>
            <person name="Dunlap J."/>
            <person name="Radford A."/>
            <person name="Aramayo R."/>
            <person name="Natvig D.O."/>
            <person name="Alex L.A."/>
            <person name="Mannhaupt G."/>
            <person name="Ebbole D.J."/>
            <person name="Freitag M."/>
            <person name="Paulsen I."/>
            <person name="Sachs M.S."/>
            <person name="Lander E.S."/>
            <person name="Nusbaum C."/>
            <person name="Birren B."/>
        </authorList>
    </citation>
    <scope>NUCLEOTIDE SEQUENCE [LARGE SCALE GENOMIC DNA]</scope>
    <source>
        <strain evidence="5">ATCC 24698 / 74-OR23-1A / CBS 708.71 / DSM 1257 / FGSC 987</strain>
    </source>
</reference>
<evidence type="ECO:0000256" key="2">
    <source>
        <dbReference type="SAM" id="MobiDB-lite"/>
    </source>
</evidence>
<evidence type="ECO:0000259" key="3">
    <source>
        <dbReference type="PROSITE" id="PS00028"/>
    </source>
</evidence>
<dbReference type="InterPro" id="IPR013087">
    <property type="entry name" value="Znf_C2H2_type"/>
</dbReference>
<dbReference type="EMBL" id="CM002239">
    <property type="protein sequence ID" value="EAA32617.3"/>
    <property type="molecule type" value="Genomic_DNA"/>
</dbReference>
<protein>
    <recommendedName>
        <fullName evidence="3">C2H2-type domain-containing protein</fullName>
    </recommendedName>
</protein>
<dbReference type="VEuPathDB" id="FungiDB:NCU08813"/>
<keyword evidence="1" id="KW-0175">Coiled coil</keyword>
<keyword evidence="5" id="KW-1185">Reference proteome</keyword>
<dbReference type="AlphaFoldDB" id="Q7S8F7"/>
<dbReference type="OrthoDB" id="4588414at2759"/>
<feature type="region of interest" description="Disordered" evidence="2">
    <location>
        <begin position="91"/>
        <end position="113"/>
    </location>
</feature>
<feature type="domain" description="C2H2-type" evidence="3">
    <location>
        <begin position="418"/>
        <end position="439"/>
    </location>
</feature>
<feature type="compositionally biased region" description="Low complexity" evidence="2">
    <location>
        <begin position="93"/>
        <end position="105"/>
    </location>
</feature>
<organism evidence="4 5">
    <name type="scientific">Neurospora crassa (strain ATCC 24698 / 74-OR23-1A / CBS 708.71 / DSM 1257 / FGSC 987)</name>
    <dbReference type="NCBI Taxonomy" id="367110"/>
    <lineage>
        <taxon>Eukaryota</taxon>
        <taxon>Fungi</taxon>
        <taxon>Dikarya</taxon>
        <taxon>Ascomycota</taxon>
        <taxon>Pezizomycotina</taxon>
        <taxon>Sordariomycetes</taxon>
        <taxon>Sordariomycetidae</taxon>
        <taxon>Sordariales</taxon>
        <taxon>Sordariaceae</taxon>
        <taxon>Neurospora</taxon>
    </lineage>
</organism>
<gene>
    <name evidence="4" type="ORF">NCU08813</name>
</gene>
<evidence type="ECO:0000313" key="4">
    <source>
        <dbReference type="EMBL" id="EAA32617.3"/>
    </source>
</evidence>
<feature type="region of interest" description="Disordered" evidence="2">
    <location>
        <begin position="262"/>
        <end position="298"/>
    </location>
</feature>
<dbReference type="PaxDb" id="5141-EFNCRP00000008721"/>
<dbReference type="GeneID" id="3878001"/>
<sequence length="576" mass="67265">MDVLSEMDAERGELMESIRNSLDRFKIWIVSIREMYKTDLDEWHDSREQPFKSGIREDLSNEVLRLLDQLQELLQDLIQILNGTRQQRTWVKSSISDPPSDMDISSSEDSDSEFANYLKQNSSKEDSANSQTVTESGELCQSINDIITSLMRIAMQVDNSLLNSKFDRCRLEESDPVELEIMRVREKLPRVRRNEPLARKLGRANAQRRKWLQSRRSRHDVISDMYFRFFGLSARTTDASHRKDPSSFTAKVTARFDHAREAGMDHEDAEERTMASEKIVGWSSSKEEDGKEPESTAKRTKGPFDFLFLMRSGNFLLRWRNNICDFLILMGLLSDPRWSLPLFPKTRSNLPYTYDTLVRCPYCHIKVVMSNYDEWQMHVFADLSSYICTFEGCPAPLFETRQQWFQHEMEVHRKNWRCDMCEEFYHSLWDMKRHLTQKHSDIIGAGNAEAHAERLGRPPQKIRAKDCPLCDPNWNLQQPSRWLTGDWEMTAEAFGDHLGKHLEDLSLLVLPPTTDMKLVFRGTGDISNLTAPIGETRSQPKRIINALRNFWWETYLTFIMALFLSVRNSPYSFLHS</sequence>
<dbReference type="InterPro" id="IPR058925">
    <property type="entry name" value="zf-C2H2_AcuF"/>
</dbReference>
<evidence type="ECO:0000256" key="1">
    <source>
        <dbReference type="SAM" id="Coils"/>
    </source>
</evidence>
<dbReference type="Proteomes" id="UP000001805">
    <property type="component" value="Chromosome 4, Linkage Group IV"/>
</dbReference>
<dbReference type="PANTHER" id="PTHR35391:SF7">
    <property type="entry name" value="C2H2-TYPE DOMAIN-CONTAINING PROTEIN"/>
    <property type="match status" value="1"/>
</dbReference>
<feature type="coiled-coil region" evidence="1">
    <location>
        <begin position="56"/>
        <end position="87"/>
    </location>
</feature>
<name>Q7S8F7_NEUCR</name>
<feature type="compositionally biased region" description="Basic and acidic residues" evidence="2">
    <location>
        <begin position="285"/>
        <end position="297"/>
    </location>
</feature>
<evidence type="ECO:0000313" key="5">
    <source>
        <dbReference type="Proteomes" id="UP000001805"/>
    </source>
</evidence>
<dbReference type="InParanoid" id="Q7S8F7"/>
<proteinExistence type="predicted"/>
<dbReference type="SMART" id="SM00355">
    <property type="entry name" value="ZnF_C2H2"/>
    <property type="match status" value="2"/>
</dbReference>
<accession>Q7S8F7</accession>
<dbReference type="RefSeq" id="XP_961853.3">
    <property type="nucleotide sequence ID" value="XM_956760.3"/>
</dbReference>
<dbReference type="PROSITE" id="PS00028">
    <property type="entry name" value="ZINC_FINGER_C2H2_1"/>
    <property type="match status" value="1"/>
</dbReference>
<dbReference type="KEGG" id="ncr:NCU08813"/>
<dbReference type="HOGENOM" id="CLU_460853_0_0_1"/>
<feature type="compositionally biased region" description="Basic and acidic residues" evidence="2">
    <location>
        <begin position="262"/>
        <end position="275"/>
    </location>
</feature>
<dbReference type="Pfam" id="PF26082">
    <property type="entry name" value="zf-C2H2_AcuF"/>
    <property type="match status" value="1"/>
</dbReference>
<dbReference type="PANTHER" id="PTHR35391">
    <property type="entry name" value="C2H2-TYPE DOMAIN-CONTAINING PROTEIN-RELATED"/>
    <property type="match status" value="1"/>
</dbReference>